<reference evidence="2" key="1">
    <citation type="journal article" date="2020" name="bioRxiv">
        <title>A rank-normalized archaeal taxonomy based on genome phylogeny resolves widespread incomplete and uneven classifications.</title>
        <authorList>
            <person name="Rinke C."/>
            <person name="Chuvochina M."/>
            <person name="Mussig A.J."/>
            <person name="Chaumeil P.-A."/>
            <person name="Waite D.W."/>
            <person name="Whitman W.B."/>
            <person name="Parks D.H."/>
            <person name="Hugenholtz P."/>
        </authorList>
    </citation>
    <scope>NUCLEOTIDE SEQUENCE [LARGE SCALE GENOMIC DNA]</scope>
</reference>
<comment type="caution">
    <text evidence="1">The sequence shown here is derived from an EMBL/GenBank/DDBJ whole genome shotgun (WGS) entry which is preliminary data.</text>
</comment>
<evidence type="ECO:0000313" key="1">
    <source>
        <dbReference type="EMBL" id="HIH10046.1"/>
    </source>
</evidence>
<sequence length="175" mass="19949">MGSFKINYRYSNKKSLETSIAKYPKETGPFTITSTTAYISIIIDGKLVEGAHWESSNFSELATTSTWLWDFCLQLTSGVIKINDRKLHKLLLIDDPTILTFVREYGVVNITASAGHTPSQTKVPYSEFMHEIFLFVNSFVSDLLSINQKILEDNQFKQIVEGRDKIKKMLEEANK</sequence>
<protein>
    <submittedName>
        <fullName evidence="1">Uncharacterized protein</fullName>
    </submittedName>
</protein>
<accession>A0A7J4J4A1</accession>
<name>A0A7J4J4A1_9ARCH</name>
<proteinExistence type="predicted"/>
<dbReference type="AlphaFoldDB" id="A0A7J4J4A1"/>
<organism evidence="1 2">
    <name type="scientific">Candidatus Iainarchaeum sp</name>
    <dbReference type="NCBI Taxonomy" id="3101447"/>
    <lineage>
        <taxon>Archaea</taxon>
        <taxon>Candidatus Iainarchaeota</taxon>
        <taxon>Candidatus Iainarchaeia</taxon>
        <taxon>Candidatus Iainarchaeales</taxon>
        <taxon>Candidatus Iainarchaeaceae</taxon>
        <taxon>Candidatus Iainarchaeum</taxon>
    </lineage>
</organism>
<evidence type="ECO:0000313" key="2">
    <source>
        <dbReference type="Proteomes" id="UP000565078"/>
    </source>
</evidence>
<dbReference type="Proteomes" id="UP000565078">
    <property type="component" value="Unassembled WGS sequence"/>
</dbReference>
<gene>
    <name evidence="1" type="ORF">HA254_05260</name>
</gene>
<dbReference type="EMBL" id="DUGC01000080">
    <property type="protein sequence ID" value="HIH10046.1"/>
    <property type="molecule type" value="Genomic_DNA"/>
</dbReference>